<comment type="caution">
    <text evidence="4">The sequence shown here is derived from an EMBL/GenBank/DDBJ whole genome shotgun (WGS) entry which is preliminary data.</text>
</comment>
<dbReference type="Gene3D" id="1.10.10.2220">
    <property type="match status" value="1"/>
</dbReference>
<dbReference type="Pfam" id="PF13538">
    <property type="entry name" value="UvrD_C_2"/>
    <property type="match status" value="1"/>
</dbReference>
<name>A0A1F7RHU6_9BACT</name>
<dbReference type="InterPro" id="IPR003593">
    <property type="entry name" value="AAA+_ATPase"/>
</dbReference>
<dbReference type="GO" id="GO:0003677">
    <property type="term" value="F:DNA binding"/>
    <property type="evidence" value="ECO:0007669"/>
    <property type="project" value="InterPro"/>
</dbReference>
<dbReference type="CDD" id="cd17933">
    <property type="entry name" value="DEXSc_RecD-like"/>
    <property type="match status" value="1"/>
</dbReference>
<dbReference type="PANTHER" id="PTHR43788:SF6">
    <property type="entry name" value="DNA HELICASE B"/>
    <property type="match status" value="1"/>
</dbReference>
<evidence type="ECO:0000313" key="5">
    <source>
        <dbReference type="Proteomes" id="UP000179266"/>
    </source>
</evidence>
<protein>
    <submittedName>
        <fullName evidence="4">Recombinase RecD</fullName>
    </submittedName>
</protein>
<dbReference type="GO" id="GO:0005524">
    <property type="term" value="F:ATP binding"/>
    <property type="evidence" value="ECO:0007669"/>
    <property type="project" value="UniProtKB-KW"/>
</dbReference>
<dbReference type="SMART" id="SM00382">
    <property type="entry name" value="AAA"/>
    <property type="match status" value="1"/>
</dbReference>
<dbReference type="CDD" id="cd18809">
    <property type="entry name" value="SF1_C_RecD"/>
    <property type="match status" value="1"/>
</dbReference>
<evidence type="ECO:0000256" key="1">
    <source>
        <dbReference type="ARBA" id="ARBA00022741"/>
    </source>
</evidence>
<dbReference type="Pfam" id="PF13245">
    <property type="entry name" value="AAA_19"/>
    <property type="match status" value="1"/>
</dbReference>
<keyword evidence="2" id="KW-0067">ATP-binding</keyword>
<evidence type="ECO:0000256" key="2">
    <source>
        <dbReference type="ARBA" id="ARBA00022840"/>
    </source>
</evidence>
<proteinExistence type="predicted"/>
<dbReference type="Pfam" id="PF18335">
    <property type="entry name" value="SH3_13"/>
    <property type="match status" value="1"/>
</dbReference>
<dbReference type="Pfam" id="PF14490">
    <property type="entry name" value="HHH_RecD2"/>
    <property type="match status" value="1"/>
</dbReference>
<dbReference type="InterPro" id="IPR006345">
    <property type="entry name" value="RecD2"/>
</dbReference>
<dbReference type="SUPFAM" id="SSF52540">
    <property type="entry name" value="P-loop containing nucleoside triphosphate hydrolases"/>
    <property type="match status" value="2"/>
</dbReference>
<organism evidence="4 5">
    <name type="scientific">Candidatus Schekmanbacteria bacterium RBG_13_48_7</name>
    <dbReference type="NCBI Taxonomy" id="1817878"/>
    <lineage>
        <taxon>Bacteria</taxon>
        <taxon>Candidatus Schekmaniibacteriota</taxon>
    </lineage>
</organism>
<dbReference type="InterPro" id="IPR041451">
    <property type="entry name" value="RecD2_SH13"/>
</dbReference>
<gene>
    <name evidence="4" type="ORF">A2161_08135</name>
</gene>
<reference evidence="4 5" key="1">
    <citation type="journal article" date="2016" name="Nat. Commun.">
        <title>Thousands of microbial genomes shed light on interconnected biogeochemical processes in an aquifer system.</title>
        <authorList>
            <person name="Anantharaman K."/>
            <person name="Brown C.T."/>
            <person name="Hug L.A."/>
            <person name="Sharon I."/>
            <person name="Castelle C.J."/>
            <person name="Probst A.J."/>
            <person name="Thomas B.C."/>
            <person name="Singh A."/>
            <person name="Wilkins M.J."/>
            <person name="Karaoz U."/>
            <person name="Brodie E.L."/>
            <person name="Williams K.H."/>
            <person name="Hubbard S.S."/>
            <person name="Banfield J.F."/>
        </authorList>
    </citation>
    <scope>NUCLEOTIDE SEQUENCE [LARGE SCALE GENOMIC DNA]</scope>
</reference>
<dbReference type="Gene3D" id="2.30.30.940">
    <property type="match status" value="1"/>
</dbReference>
<dbReference type="InterPro" id="IPR027785">
    <property type="entry name" value="UvrD-like_helicase_C"/>
</dbReference>
<dbReference type="InterPro" id="IPR027417">
    <property type="entry name" value="P-loop_NTPase"/>
</dbReference>
<dbReference type="GO" id="GO:0009338">
    <property type="term" value="C:exodeoxyribonuclease V complex"/>
    <property type="evidence" value="ECO:0007669"/>
    <property type="project" value="TreeGrafter"/>
</dbReference>
<dbReference type="PANTHER" id="PTHR43788">
    <property type="entry name" value="DNA2/NAM7 HELICASE FAMILY MEMBER"/>
    <property type="match status" value="1"/>
</dbReference>
<dbReference type="GO" id="GO:0006310">
    <property type="term" value="P:DNA recombination"/>
    <property type="evidence" value="ECO:0007669"/>
    <property type="project" value="InterPro"/>
</dbReference>
<feature type="non-terminal residue" evidence="4">
    <location>
        <position position="1"/>
    </location>
</feature>
<dbReference type="Gene3D" id="3.40.50.300">
    <property type="entry name" value="P-loop containing nucleotide triphosphate hydrolases"/>
    <property type="match status" value="2"/>
</dbReference>
<dbReference type="GO" id="GO:0017116">
    <property type="term" value="F:single-stranded DNA helicase activity"/>
    <property type="evidence" value="ECO:0007669"/>
    <property type="project" value="TreeGrafter"/>
</dbReference>
<dbReference type="InterPro" id="IPR029493">
    <property type="entry name" value="RecD2-like_HHH"/>
</dbReference>
<feature type="domain" description="AAA+ ATPase" evidence="3">
    <location>
        <begin position="180"/>
        <end position="324"/>
    </location>
</feature>
<sequence length="572" mass="64642">SPSKAARIFQQYGKNAISIVKKNPYILSMDVDGIGFLSADRIARKLGIPEDSVFRLESGVIHVLHEAAEEGHIYLPMEILLTRAEEILSCTREIIIPAINNLKSEEKIFLEENGTSEESMVYLTFFYIAESESAAKLKKIIRAPLPFPGVNINKVFEWTEKTLSFHLADKQKAAIEFSLTNKVMILTGGPGTGKTTTIDAIVRIHRAMHRTVLLAAPTGRAAKRLSEVTNHEARTIHRLLEFNHIKGGFLRNEENQLEGDLIIIDESSMIDVLLFYHLMKALPLKSSLIFVGDIYQLPSVGAGNILRDLIQSGTIPVIELTQIFRQAQKSKIISYAHMINRGEIPSFRIDEEENLLDFYFIKENEPVKVLEKIITLVTDRIPHRFGFHPIKDIQILSPMNKGVTGVQNLNASLQSVLNPSGKDIRKGNKIFRVNDKVMQIRNNYTKEVYNGDIGFIIHVDDSNAQLVISLDQREILYSYEDLDELVLAYAISVHKSQGCEFNAVILPLLTQHFMLLQRNLLYTGITRGKKLVILIGTPRAVAMAVKNDRIQTRYSRLSYRLQKTKNPAPDLF</sequence>
<evidence type="ECO:0000259" key="3">
    <source>
        <dbReference type="SMART" id="SM00382"/>
    </source>
</evidence>
<evidence type="ECO:0000313" key="4">
    <source>
        <dbReference type="EMBL" id="OGL41072.1"/>
    </source>
</evidence>
<dbReference type="AlphaFoldDB" id="A0A1F7RHU6"/>
<dbReference type="InterPro" id="IPR050534">
    <property type="entry name" value="Coronavir_polyprotein_1ab"/>
</dbReference>
<dbReference type="EMBL" id="MGDD01000355">
    <property type="protein sequence ID" value="OGL41072.1"/>
    <property type="molecule type" value="Genomic_DNA"/>
</dbReference>
<keyword evidence="1" id="KW-0547">Nucleotide-binding</keyword>
<dbReference type="NCBIfam" id="TIGR01448">
    <property type="entry name" value="recD_rel"/>
    <property type="match status" value="1"/>
</dbReference>
<dbReference type="Proteomes" id="UP000179266">
    <property type="component" value="Unassembled WGS sequence"/>
</dbReference>
<accession>A0A1F7RHU6</accession>
<dbReference type="GO" id="GO:0043139">
    <property type="term" value="F:5'-3' DNA helicase activity"/>
    <property type="evidence" value="ECO:0007669"/>
    <property type="project" value="InterPro"/>
</dbReference>